<dbReference type="Proteomes" id="UP000094329">
    <property type="component" value="Unassembled WGS sequence"/>
</dbReference>
<organism evidence="1 2">
    <name type="scientific">Piscirickettsia litoralis</name>
    <dbReference type="NCBI Taxonomy" id="1891921"/>
    <lineage>
        <taxon>Bacteria</taxon>
        <taxon>Pseudomonadati</taxon>
        <taxon>Pseudomonadota</taxon>
        <taxon>Gammaproteobacteria</taxon>
        <taxon>Thiotrichales</taxon>
        <taxon>Piscirickettsiaceae</taxon>
        <taxon>Piscirickettsia</taxon>
    </lineage>
</organism>
<evidence type="ECO:0000313" key="2">
    <source>
        <dbReference type="Proteomes" id="UP000094329"/>
    </source>
</evidence>
<sequence length="85" mass="10119">MDYQQGYCTALPYVHHYHRELSPSFLNFICTLNNFQAPADETKAFRYCDLGVVMQTHYYFQQRVFQRLNFMALTLCKRISNLPKA</sequence>
<evidence type="ECO:0000313" key="1">
    <source>
        <dbReference type="EMBL" id="ODN43714.1"/>
    </source>
</evidence>
<name>A0ABX3A4C3_9GAMM</name>
<comment type="caution">
    <text evidence="1">The sequence shown here is derived from an EMBL/GenBank/DDBJ whole genome shotgun (WGS) entry which is preliminary data.</text>
</comment>
<reference evidence="1 2" key="1">
    <citation type="submission" date="2016-08" db="EMBL/GenBank/DDBJ databases">
        <title>Draft genome sequence of Candidatus Piscirickettsia litoralis, from seawater.</title>
        <authorList>
            <person name="Wan X."/>
            <person name="Lee A.J."/>
            <person name="Hou S."/>
            <person name="Donachie S.P."/>
        </authorList>
    </citation>
    <scope>NUCLEOTIDE SEQUENCE [LARGE SCALE GENOMIC DNA]</scope>
    <source>
        <strain evidence="1 2">Y2</strain>
    </source>
</reference>
<proteinExistence type="predicted"/>
<keyword evidence="2" id="KW-1185">Reference proteome</keyword>
<protein>
    <submittedName>
        <fullName evidence="1">Uncharacterized protein</fullName>
    </submittedName>
</protein>
<accession>A0ABX3A4C3</accession>
<dbReference type="EMBL" id="MDTU01000001">
    <property type="protein sequence ID" value="ODN43714.1"/>
    <property type="molecule type" value="Genomic_DNA"/>
</dbReference>
<dbReference type="RefSeq" id="WP_069313510.1">
    <property type="nucleotide sequence ID" value="NZ_MDTU01000001.1"/>
</dbReference>
<gene>
    <name evidence="1" type="ORF">BGC07_13420</name>
</gene>